<evidence type="ECO:0000313" key="1">
    <source>
        <dbReference type="EMBL" id="KNZ44285.1"/>
    </source>
</evidence>
<dbReference type="Proteomes" id="UP000037035">
    <property type="component" value="Unassembled WGS sequence"/>
</dbReference>
<dbReference type="STRING" id="27349.A0A0L6U925"/>
<dbReference type="EMBL" id="LAVV01014949">
    <property type="protein sequence ID" value="KNZ44285.1"/>
    <property type="molecule type" value="Genomic_DNA"/>
</dbReference>
<dbReference type="AlphaFoldDB" id="A0A0L6U925"/>
<name>A0A0L6U925_9BASI</name>
<accession>A0A0L6U925</accession>
<evidence type="ECO:0000313" key="2">
    <source>
        <dbReference type="Proteomes" id="UP000037035"/>
    </source>
</evidence>
<organism evidence="1 2">
    <name type="scientific">Puccinia sorghi</name>
    <dbReference type="NCBI Taxonomy" id="27349"/>
    <lineage>
        <taxon>Eukaryota</taxon>
        <taxon>Fungi</taxon>
        <taxon>Dikarya</taxon>
        <taxon>Basidiomycota</taxon>
        <taxon>Pucciniomycotina</taxon>
        <taxon>Pucciniomycetes</taxon>
        <taxon>Pucciniales</taxon>
        <taxon>Pucciniaceae</taxon>
        <taxon>Puccinia</taxon>
    </lineage>
</organism>
<keyword evidence="2" id="KW-1185">Reference proteome</keyword>
<sequence length="112" mass="13031">MMTDWCFAFHSSFSLSKLRRLVVCGVGQARKCLISLRNGRKHLSQAAISISSESDIKFKFNDSSLCNDLNSRELFFWSLLLPRNAASFFYFYKLHGWLGAINSEWFNFFFAH</sequence>
<reference evidence="1 2" key="1">
    <citation type="submission" date="2015-08" db="EMBL/GenBank/DDBJ databases">
        <title>Next Generation Sequencing and Analysis of the Genome of Puccinia sorghi L Schw, the Causal Agent of Maize Common Rust.</title>
        <authorList>
            <person name="Rochi L."/>
            <person name="Burguener G."/>
            <person name="Darino M."/>
            <person name="Turjanski A."/>
            <person name="Kreff E."/>
            <person name="Dieguez M.J."/>
            <person name="Sacco F."/>
        </authorList>
    </citation>
    <scope>NUCLEOTIDE SEQUENCE [LARGE SCALE GENOMIC DNA]</scope>
    <source>
        <strain evidence="1 2">RO10H11247</strain>
    </source>
</reference>
<comment type="caution">
    <text evidence="1">The sequence shown here is derived from an EMBL/GenBank/DDBJ whole genome shotgun (WGS) entry which is preliminary data.</text>
</comment>
<protein>
    <submittedName>
        <fullName evidence="1">Uncharacterized protein</fullName>
    </submittedName>
</protein>
<proteinExistence type="predicted"/>
<dbReference type="VEuPathDB" id="FungiDB:VP01_930g1"/>
<gene>
    <name evidence="1" type="ORF">VP01_930g1</name>
</gene>